<proteinExistence type="inferred from homology"/>
<dbReference type="InterPro" id="IPR037185">
    <property type="entry name" value="EmrE-like"/>
</dbReference>
<keyword evidence="5 9" id="KW-1133">Transmembrane helix</keyword>
<evidence type="ECO:0000313" key="10">
    <source>
        <dbReference type="EMBL" id="OOV80796.1"/>
    </source>
</evidence>
<dbReference type="GO" id="GO:0015297">
    <property type="term" value="F:antiporter activity"/>
    <property type="evidence" value="ECO:0007669"/>
    <property type="project" value="TreeGrafter"/>
</dbReference>
<feature type="transmembrane region" description="Helical" evidence="9">
    <location>
        <begin position="84"/>
        <end position="103"/>
    </location>
</feature>
<dbReference type="InterPro" id="IPR045324">
    <property type="entry name" value="Small_multidrug_res"/>
</dbReference>
<name>A0A1T1GT73_9GAMM</name>
<evidence type="ECO:0000256" key="7">
    <source>
        <dbReference type="ARBA" id="ARBA00038032"/>
    </source>
</evidence>
<dbReference type="GO" id="GO:1990961">
    <property type="term" value="P:xenobiotic detoxification by transmembrane export across the plasma membrane"/>
    <property type="evidence" value="ECO:0007669"/>
    <property type="project" value="UniProtKB-ARBA"/>
</dbReference>
<dbReference type="PANTHER" id="PTHR30561">
    <property type="entry name" value="SMR FAMILY PROTON-DEPENDENT DRUG EFFLUX TRANSPORTER SUGE"/>
    <property type="match status" value="1"/>
</dbReference>
<dbReference type="Pfam" id="PF00893">
    <property type="entry name" value="Multi_Drug_Res"/>
    <property type="match status" value="1"/>
</dbReference>
<accession>A0A1T1GT73</accession>
<evidence type="ECO:0000256" key="6">
    <source>
        <dbReference type="ARBA" id="ARBA00023136"/>
    </source>
</evidence>
<evidence type="ECO:0000256" key="5">
    <source>
        <dbReference type="ARBA" id="ARBA00022989"/>
    </source>
</evidence>
<keyword evidence="2" id="KW-0813">Transport</keyword>
<evidence type="ECO:0000256" key="8">
    <source>
        <dbReference type="RuleBase" id="RU003942"/>
    </source>
</evidence>
<evidence type="ECO:0000313" key="11">
    <source>
        <dbReference type="Proteomes" id="UP000191160"/>
    </source>
</evidence>
<comment type="similarity">
    <text evidence="7 8">Belongs to the drug/metabolite transporter (DMT) superfamily. Small multidrug resistance (SMR) (TC 2.A.7.1) family.</text>
</comment>
<reference evidence="10 11" key="1">
    <citation type="submission" date="2017-02" db="EMBL/GenBank/DDBJ databases">
        <title>Acinetobacter sp. ANC 4945, whole genome shotgun sequencing project.</title>
        <authorList>
            <person name="Radolfova-Krizova L."/>
            <person name="Al Atrouni A."/>
            <person name="Nemec A."/>
        </authorList>
    </citation>
    <scope>NUCLEOTIDE SEQUENCE [LARGE SCALE GENOMIC DNA]</scope>
    <source>
        <strain evidence="10 11">ANC 4945</strain>
    </source>
</reference>
<dbReference type="RefSeq" id="WP_078190908.1">
    <property type="nucleotide sequence ID" value="NZ_JAMCOZ010000013.1"/>
</dbReference>
<dbReference type="InterPro" id="IPR000390">
    <property type="entry name" value="Small_drug/metabolite_transptr"/>
</dbReference>
<dbReference type="GO" id="GO:0031460">
    <property type="term" value="P:glycine betaine transport"/>
    <property type="evidence" value="ECO:0007669"/>
    <property type="project" value="TreeGrafter"/>
</dbReference>
<dbReference type="FunFam" id="1.10.3730.20:FF:000001">
    <property type="entry name" value="Quaternary ammonium compound resistance transporter SugE"/>
    <property type="match status" value="1"/>
</dbReference>
<evidence type="ECO:0000256" key="4">
    <source>
        <dbReference type="ARBA" id="ARBA00022692"/>
    </source>
</evidence>
<keyword evidence="3" id="KW-1003">Cell membrane</keyword>
<keyword evidence="6 9" id="KW-0472">Membrane</keyword>
<evidence type="ECO:0000256" key="1">
    <source>
        <dbReference type="ARBA" id="ARBA00004651"/>
    </source>
</evidence>
<protein>
    <submittedName>
        <fullName evidence="10">QacE family quaternary ammonium compound efflux SMR transporter</fullName>
    </submittedName>
</protein>
<feature type="transmembrane region" description="Helical" evidence="9">
    <location>
        <begin position="57"/>
        <end position="78"/>
    </location>
</feature>
<dbReference type="SUPFAM" id="SSF103481">
    <property type="entry name" value="Multidrug resistance efflux transporter EmrE"/>
    <property type="match status" value="1"/>
</dbReference>
<dbReference type="AlphaFoldDB" id="A0A1T1GT73"/>
<dbReference type="Proteomes" id="UP000191160">
    <property type="component" value="Unassembled WGS sequence"/>
</dbReference>
<sequence>MSFIYLLIAIIAEVIATSALKASNGFTELVPIIFTVLGYAIALFFLGLTFKSIPMGLAYAMWSAAGIVLISCVGWIVFKQNLDLPAMIGLGFILLGIVIINVFSKSTEL</sequence>
<dbReference type="Gene3D" id="1.10.3730.20">
    <property type="match status" value="1"/>
</dbReference>
<comment type="caution">
    <text evidence="10">The sequence shown here is derived from an EMBL/GenBank/DDBJ whole genome shotgun (WGS) entry which is preliminary data.</text>
</comment>
<evidence type="ECO:0000256" key="2">
    <source>
        <dbReference type="ARBA" id="ARBA00022448"/>
    </source>
</evidence>
<dbReference type="GO" id="GO:0015199">
    <property type="term" value="F:amino-acid betaine transmembrane transporter activity"/>
    <property type="evidence" value="ECO:0007669"/>
    <property type="project" value="TreeGrafter"/>
</dbReference>
<gene>
    <name evidence="10" type="ORF">B1202_12335</name>
</gene>
<organism evidence="10 11">
    <name type="scientific">Acinetobacter amyesii</name>
    <dbReference type="NCBI Taxonomy" id="2942470"/>
    <lineage>
        <taxon>Bacteria</taxon>
        <taxon>Pseudomonadati</taxon>
        <taxon>Pseudomonadota</taxon>
        <taxon>Gammaproteobacteria</taxon>
        <taxon>Moraxellales</taxon>
        <taxon>Moraxellaceae</taxon>
        <taxon>Acinetobacter</taxon>
    </lineage>
</organism>
<feature type="transmembrane region" description="Helical" evidence="9">
    <location>
        <begin position="32"/>
        <end position="50"/>
    </location>
</feature>
<dbReference type="EMBL" id="MVKX01000008">
    <property type="protein sequence ID" value="OOV80796.1"/>
    <property type="molecule type" value="Genomic_DNA"/>
</dbReference>
<comment type="subcellular location">
    <subcellularLocation>
        <location evidence="1 8">Cell membrane</location>
        <topology evidence="1 8">Multi-pass membrane protein</topology>
    </subcellularLocation>
</comment>
<evidence type="ECO:0000256" key="3">
    <source>
        <dbReference type="ARBA" id="ARBA00022475"/>
    </source>
</evidence>
<dbReference type="GO" id="GO:0015220">
    <property type="term" value="F:choline transmembrane transporter activity"/>
    <property type="evidence" value="ECO:0007669"/>
    <property type="project" value="TreeGrafter"/>
</dbReference>
<evidence type="ECO:0000256" key="9">
    <source>
        <dbReference type="SAM" id="Phobius"/>
    </source>
</evidence>
<keyword evidence="11" id="KW-1185">Reference proteome</keyword>
<dbReference type="GO" id="GO:0005886">
    <property type="term" value="C:plasma membrane"/>
    <property type="evidence" value="ECO:0007669"/>
    <property type="project" value="UniProtKB-SubCell"/>
</dbReference>
<dbReference type="PANTHER" id="PTHR30561:SF1">
    <property type="entry name" value="MULTIDRUG TRANSPORTER EMRE"/>
    <property type="match status" value="1"/>
</dbReference>
<keyword evidence="4 8" id="KW-0812">Transmembrane</keyword>